<dbReference type="EMBL" id="SBKN01000004">
    <property type="protein sequence ID" value="RXR22504.1"/>
    <property type="molecule type" value="Genomic_DNA"/>
</dbReference>
<dbReference type="OrthoDB" id="1357832at2"/>
<evidence type="ECO:0000313" key="1">
    <source>
        <dbReference type="EMBL" id="RXR22504.1"/>
    </source>
</evidence>
<comment type="caution">
    <text evidence="1">The sequence shown here is derived from an EMBL/GenBank/DDBJ whole genome shotgun (WGS) entry which is preliminary data.</text>
</comment>
<proteinExistence type="predicted"/>
<protein>
    <submittedName>
        <fullName evidence="1">Uncharacterized protein</fullName>
    </submittedName>
</protein>
<gene>
    <name evidence="1" type="ORF">EQG61_07925</name>
</gene>
<evidence type="ECO:0000313" key="2">
    <source>
        <dbReference type="Proteomes" id="UP000289857"/>
    </source>
</evidence>
<accession>A0A4V1N2M4</accession>
<sequence length="113" mass="13432">MNTEELRDNILDFFEHIEKYYGCATEITEGLMTSTEEVEAENTTWNLSEFQLVRSAYRNVGNRFMLEGAGVYYEIAAEKIIDFKNPGRHKYEFVEIYGYGVYRITRLHFRSKY</sequence>
<name>A0A4V1N2M4_9FLAO</name>
<dbReference type="AlphaFoldDB" id="A0A4V1N2M4"/>
<reference evidence="2" key="1">
    <citation type="submission" date="2019-01" db="EMBL/GenBank/DDBJ databases">
        <title>Cytophagaceae bacterium strain CAR-16.</title>
        <authorList>
            <person name="Chen W.-M."/>
        </authorList>
    </citation>
    <scope>NUCLEOTIDE SEQUENCE [LARGE SCALE GENOMIC DNA]</scope>
    <source>
        <strain evidence="2">WWJ-16</strain>
    </source>
</reference>
<dbReference type="RefSeq" id="WP_129461390.1">
    <property type="nucleotide sequence ID" value="NZ_SBKN01000004.1"/>
</dbReference>
<keyword evidence="2" id="KW-1185">Reference proteome</keyword>
<dbReference type="Proteomes" id="UP000289857">
    <property type="component" value="Unassembled WGS sequence"/>
</dbReference>
<organism evidence="1 2">
    <name type="scientific">Flavobacterium stagni</name>
    <dbReference type="NCBI Taxonomy" id="2506421"/>
    <lineage>
        <taxon>Bacteria</taxon>
        <taxon>Pseudomonadati</taxon>
        <taxon>Bacteroidota</taxon>
        <taxon>Flavobacteriia</taxon>
        <taxon>Flavobacteriales</taxon>
        <taxon>Flavobacteriaceae</taxon>
        <taxon>Flavobacterium</taxon>
    </lineage>
</organism>